<feature type="signal peptide" evidence="1">
    <location>
        <begin position="1"/>
        <end position="24"/>
    </location>
</feature>
<gene>
    <name evidence="5" type="ORF">ACFSQW_15225</name>
</gene>
<evidence type="ECO:0000256" key="1">
    <source>
        <dbReference type="SAM" id="SignalP"/>
    </source>
</evidence>
<name>A0ABW5L4D9_9SPHI</name>
<feature type="domain" description="Calcineurin-like phosphoesterase N-terminal" evidence="4">
    <location>
        <begin position="147"/>
        <end position="225"/>
    </location>
</feature>
<dbReference type="Pfam" id="PF16370">
    <property type="entry name" value="MetallophosC"/>
    <property type="match status" value="1"/>
</dbReference>
<dbReference type="InterPro" id="IPR032288">
    <property type="entry name" value="Metallophos_C"/>
</dbReference>
<keyword evidence="1" id="KW-0732">Signal</keyword>
<organism evidence="5 6">
    <name type="scientific">Sphingobacterium tabacisoli</name>
    <dbReference type="NCBI Taxonomy" id="2044855"/>
    <lineage>
        <taxon>Bacteria</taxon>
        <taxon>Pseudomonadati</taxon>
        <taxon>Bacteroidota</taxon>
        <taxon>Sphingobacteriia</taxon>
        <taxon>Sphingobacteriales</taxon>
        <taxon>Sphingobacteriaceae</taxon>
        <taxon>Sphingobacterium</taxon>
    </lineage>
</organism>
<dbReference type="InterPro" id="IPR008969">
    <property type="entry name" value="CarboxyPept-like_regulatory"/>
</dbReference>
<dbReference type="PANTHER" id="PTHR43143:SF1">
    <property type="entry name" value="SERINE_THREONINE-PROTEIN PHOSPHATASE CPPED1"/>
    <property type="match status" value="1"/>
</dbReference>
<dbReference type="RefSeq" id="WP_210354053.1">
    <property type="nucleotide sequence ID" value="NZ_JAEQMU010000001.1"/>
</dbReference>
<dbReference type="InterPro" id="IPR029052">
    <property type="entry name" value="Metallo-depent_PP-like"/>
</dbReference>
<dbReference type="EMBL" id="JBHULD010000014">
    <property type="protein sequence ID" value="MFD2555751.1"/>
    <property type="molecule type" value="Genomic_DNA"/>
</dbReference>
<dbReference type="PANTHER" id="PTHR43143">
    <property type="entry name" value="METALLOPHOSPHOESTERASE, CALCINEURIN SUPERFAMILY"/>
    <property type="match status" value="1"/>
</dbReference>
<dbReference type="SUPFAM" id="SSF56300">
    <property type="entry name" value="Metallo-dependent phosphatases"/>
    <property type="match status" value="1"/>
</dbReference>
<evidence type="ECO:0000259" key="4">
    <source>
        <dbReference type="Pfam" id="PF16371"/>
    </source>
</evidence>
<comment type="caution">
    <text evidence="5">The sequence shown here is derived from an EMBL/GenBank/DDBJ whole genome shotgun (WGS) entry which is preliminary data.</text>
</comment>
<evidence type="ECO:0000313" key="5">
    <source>
        <dbReference type="EMBL" id="MFD2555751.1"/>
    </source>
</evidence>
<dbReference type="Pfam" id="PF00149">
    <property type="entry name" value="Metallophos"/>
    <property type="match status" value="1"/>
</dbReference>
<evidence type="ECO:0000259" key="3">
    <source>
        <dbReference type="Pfam" id="PF16370"/>
    </source>
</evidence>
<protein>
    <submittedName>
        <fullName evidence="5">Calcineurin-like phosphoesterase C-terminal domain-containing protein</fullName>
    </submittedName>
</protein>
<proteinExistence type="predicted"/>
<accession>A0ABW5L4D9</accession>
<keyword evidence="6" id="KW-1185">Reference proteome</keyword>
<evidence type="ECO:0000259" key="2">
    <source>
        <dbReference type="Pfam" id="PF00149"/>
    </source>
</evidence>
<feature type="chain" id="PRO_5045183170" evidence="1">
    <location>
        <begin position="25"/>
        <end position="657"/>
    </location>
</feature>
<dbReference type="InterPro" id="IPR004843">
    <property type="entry name" value="Calcineurin-like_PHP"/>
</dbReference>
<dbReference type="InterPro" id="IPR032285">
    <property type="entry name" value="Metallophos_N"/>
</dbReference>
<dbReference type="Proteomes" id="UP001597440">
    <property type="component" value="Unassembled WGS sequence"/>
</dbReference>
<dbReference type="Pfam" id="PF16371">
    <property type="entry name" value="MetallophosN"/>
    <property type="match status" value="1"/>
</dbReference>
<dbReference type="SUPFAM" id="SSF49464">
    <property type="entry name" value="Carboxypeptidase regulatory domain-like"/>
    <property type="match status" value="1"/>
</dbReference>
<dbReference type="InterPro" id="IPR051918">
    <property type="entry name" value="STPP_CPPED1"/>
</dbReference>
<reference evidence="6" key="1">
    <citation type="journal article" date="2019" name="Int. J. Syst. Evol. Microbiol.">
        <title>The Global Catalogue of Microorganisms (GCM) 10K type strain sequencing project: providing services to taxonomists for standard genome sequencing and annotation.</title>
        <authorList>
            <consortium name="The Broad Institute Genomics Platform"/>
            <consortium name="The Broad Institute Genome Sequencing Center for Infectious Disease"/>
            <person name="Wu L."/>
            <person name="Ma J."/>
        </authorList>
    </citation>
    <scope>NUCLEOTIDE SEQUENCE [LARGE SCALE GENOMIC DNA]</scope>
    <source>
        <strain evidence="6">KCTC 52298</strain>
    </source>
</reference>
<dbReference type="Gene3D" id="3.60.21.10">
    <property type="match status" value="1"/>
</dbReference>
<sequence length="657" mass="74202">MQINKILKLTFIFLSLVIFGNSSCKDKVVVPTKEENNTSTSFDLNDIDILPSYYIGPNVELTLKGKGFQKEDIITFAPRDQQSPAIDLQIKTILSDGILLNSSNEFKNGIYRILVKRGNSQRQIGQTSISAVFNPNIPNKEGMTIKGSVHANGKGLADVVVSDGNEVTKTDENGIYYLASNKSTGYVFVSIPGNYEIVNNNGNLPVFYHFLNATNQQVEIKDFELKPINNENHVVFSIADLHLANRTDDLNQFQNGFVKDINLQIESLQSQGKKVYGLTLGDLTWDGYWYSNNFMMPQYVKEIAKVNAPIFNVIGNHDNDPYVANDWLSENPFRNALGPTYYSFNLGKIHYIILDDTEYLNKGATSGIIGDREYNGKITDQQMNWLAKDLETISSNTPIIVATHIQIHNAPSEKGTLPSFRISDGDKLMNLFNRFNEVHILTGHTHVNYRVPRDNKIMEHNTAAVCATWWWTGNKGYANNHIAPDGSPGGYGIWDMNGDQIKWSYKSIGYEPTYQFRAYDLNKVHITADTYTPNATDQYRKLVPKYAYTFATENKNNEVLLNIWGYDPDWTISVTENNVSLQVERVSSRDPLHLISYGMKRLNVNAEPTFAAANTSHMFKVKASSATSTLEIKVTDRFGKVYNETMTRPKAFSYSMR</sequence>
<feature type="domain" description="Calcineurin-like phosphoesterase C-terminal" evidence="3">
    <location>
        <begin position="459"/>
        <end position="642"/>
    </location>
</feature>
<feature type="domain" description="Calcineurin-like phosphoesterase" evidence="2">
    <location>
        <begin position="238"/>
        <end position="447"/>
    </location>
</feature>
<evidence type="ECO:0000313" key="6">
    <source>
        <dbReference type="Proteomes" id="UP001597440"/>
    </source>
</evidence>